<dbReference type="InterPro" id="IPR036390">
    <property type="entry name" value="WH_DNA-bd_sf"/>
</dbReference>
<dbReference type="GO" id="GO:0000981">
    <property type="term" value="F:DNA-binding transcription factor activity, RNA polymerase II-specific"/>
    <property type="evidence" value="ECO:0007669"/>
    <property type="project" value="TreeGrafter"/>
</dbReference>
<proteinExistence type="inferred from homology"/>
<feature type="region of interest" description="Disordered" evidence="4">
    <location>
        <begin position="156"/>
        <end position="175"/>
    </location>
</feature>
<comment type="subcellular location">
    <subcellularLocation>
        <location evidence="3">Nucleus</location>
    </subcellularLocation>
</comment>
<organism evidence="5">
    <name type="scientific">Magallana gigas</name>
    <name type="common">Pacific oyster</name>
    <name type="synonym">Crassostrea gigas</name>
    <dbReference type="NCBI Taxonomy" id="29159"/>
    <lineage>
        <taxon>Eukaryota</taxon>
        <taxon>Metazoa</taxon>
        <taxon>Spiralia</taxon>
        <taxon>Lophotrochozoa</taxon>
        <taxon>Mollusca</taxon>
        <taxon>Bivalvia</taxon>
        <taxon>Autobranchia</taxon>
        <taxon>Pteriomorphia</taxon>
        <taxon>Ostreida</taxon>
        <taxon>Ostreoidea</taxon>
        <taxon>Ostreidae</taxon>
        <taxon>Magallana</taxon>
    </lineage>
</organism>
<dbReference type="GO" id="GO:0005634">
    <property type="term" value="C:nucleus"/>
    <property type="evidence" value="ECO:0007669"/>
    <property type="project" value="UniProtKB-SubCell"/>
</dbReference>
<dbReference type="PROSITE" id="PS50061">
    <property type="entry name" value="ETS_DOMAIN_3"/>
    <property type="match status" value="1"/>
</dbReference>
<keyword evidence="3" id="KW-0539">Nucleus</keyword>
<sequence length="312" mass="34903">MAAHIFPSLADVLTDSLTAEDFGPLDLSLGNMAGTGSDGRGLDESDFLNPSALSDPEDSSIYELSQPSDLLVHFPMWSVSQPLVNCDGTNELGQVQYEVEVPTDGSLTSYPHSPGSTGDHSDYSSDSSGADLNHRQGMIALQRMGHSHRDPALSEIEVKSEPNTGLPDPSILPSKYYEDEDDVMSETDSDEHSSSSEKKKRPGRKKGQTSSVYHLWEFIRDLLHDERYCPRIIKWESEEEGIFRVVKSDEVAKQWGSKKNNRSKMTYEKLSRSLRYSRKEGYFADIPKDRGLPKKLCFKFGPKAHGWHKNSL</sequence>
<feature type="region of interest" description="Disordered" evidence="4">
    <location>
        <begin position="36"/>
        <end position="59"/>
    </location>
</feature>
<dbReference type="Pfam" id="PF00178">
    <property type="entry name" value="Ets"/>
    <property type="match status" value="1"/>
</dbReference>
<dbReference type="SUPFAM" id="SSF46785">
    <property type="entry name" value="Winged helix' DNA-binding domain"/>
    <property type="match status" value="1"/>
</dbReference>
<dbReference type="GO" id="GO:0030154">
    <property type="term" value="P:cell differentiation"/>
    <property type="evidence" value="ECO:0007669"/>
    <property type="project" value="TreeGrafter"/>
</dbReference>
<evidence type="ECO:0000256" key="4">
    <source>
        <dbReference type="SAM" id="MobiDB-lite"/>
    </source>
</evidence>
<name>K1Q1C4_MAGGI</name>
<dbReference type="InterPro" id="IPR036388">
    <property type="entry name" value="WH-like_DNA-bd_sf"/>
</dbReference>
<dbReference type="PRINTS" id="PR00454">
    <property type="entry name" value="ETSDOMAIN"/>
</dbReference>
<keyword evidence="2 3" id="KW-0238">DNA-binding</keyword>
<dbReference type="Gene3D" id="1.10.10.10">
    <property type="entry name" value="Winged helix-like DNA-binding domain superfamily/Winged helix DNA-binding domain"/>
    <property type="match status" value="1"/>
</dbReference>
<dbReference type="InParanoid" id="K1Q1C4"/>
<evidence type="ECO:0000256" key="2">
    <source>
        <dbReference type="ARBA" id="ARBA00023125"/>
    </source>
</evidence>
<comment type="similarity">
    <text evidence="1 3">Belongs to the ETS family.</text>
</comment>
<accession>K1Q1C4</accession>
<dbReference type="GO" id="GO:0043565">
    <property type="term" value="F:sequence-specific DNA binding"/>
    <property type="evidence" value="ECO:0007669"/>
    <property type="project" value="InterPro"/>
</dbReference>
<feature type="compositionally biased region" description="Acidic residues" evidence="4">
    <location>
        <begin position="180"/>
        <end position="189"/>
    </location>
</feature>
<dbReference type="EMBL" id="JH818436">
    <property type="protein sequence ID" value="EKC22575.1"/>
    <property type="molecule type" value="Genomic_DNA"/>
</dbReference>
<dbReference type="InterPro" id="IPR000418">
    <property type="entry name" value="Ets_dom"/>
</dbReference>
<dbReference type="HOGENOM" id="CLU_892123_0_0_1"/>
<dbReference type="SMART" id="SM00413">
    <property type="entry name" value="ETS"/>
    <property type="match status" value="1"/>
</dbReference>
<dbReference type="InterPro" id="IPR046328">
    <property type="entry name" value="ETS_fam"/>
</dbReference>
<gene>
    <name evidence="5" type="ORF">CGI_10002009</name>
</gene>
<evidence type="ECO:0000256" key="3">
    <source>
        <dbReference type="RuleBase" id="RU004019"/>
    </source>
</evidence>
<dbReference type="PANTHER" id="PTHR11849">
    <property type="entry name" value="ETS"/>
    <property type="match status" value="1"/>
</dbReference>
<feature type="region of interest" description="Disordered" evidence="4">
    <location>
        <begin position="180"/>
        <end position="206"/>
    </location>
</feature>
<dbReference type="PANTHER" id="PTHR11849:SF190">
    <property type="entry name" value="ETS-DOMAIN PROTEIN"/>
    <property type="match status" value="1"/>
</dbReference>
<dbReference type="AlphaFoldDB" id="K1Q1C4"/>
<reference evidence="5" key="1">
    <citation type="journal article" date="2012" name="Nature">
        <title>The oyster genome reveals stress adaptation and complexity of shell formation.</title>
        <authorList>
            <person name="Zhang G."/>
            <person name="Fang X."/>
            <person name="Guo X."/>
            <person name="Li L."/>
            <person name="Luo R."/>
            <person name="Xu F."/>
            <person name="Yang P."/>
            <person name="Zhang L."/>
            <person name="Wang X."/>
            <person name="Qi H."/>
            <person name="Xiong Z."/>
            <person name="Que H."/>
            <person name="Xie Y."/>
            <person name="Holland P.W."/>
            <person name="Paps J."/>
            <person name="Zhu Y."/>
            <person name="Wu F."/>
            <person name="Chen Y."/>
            <person name="Wang J."/>
            <person name="Peng C."/>
            <person name="Meng J."/>
            <person name="Yang L."/>
            <person name="Liu J."/>
            <person name="Wen B."/>
            <person name="Zhang N."/>
            <person name="Huang Z."/>
            <person name="Zhu Q."/>
            <person name="Feng Y."/>
            <person name="Mount A."/>
            <person name="Hedgecock D."/>
            <person name="Xu Z."/>
            <person name="Liu Y."/>
            <person name="Domazet-Loso T."/>
            <person name="Du Y."/>
            <person name="Sun X."/>
            <person name="Zhang S."/>
            <person name="Liu B."/>
            <person name="Cheng P."/>
            <person name="Jiang X."/>
            <person name="Li J."/>
            <person name="Fan D."/>
            <person name="Wang W."/>
            <person name="Fu W."/>
            <person name="Wang T."/>
            <person name="Wang B."/>
            <person name="Zhang J."/>
            <person name="Peng Z."/>
            <person name="Li Y."/>
            <person name="Li N."/>
            <person name="Wang J."/>
            <person name="Chen M."/>
            <person name="He Y."/>
            <person name="Tan F."/>
            <person name="Song X."/>
            <person name="Zheng Q."/>
            <person name="Huang R."/>
            <person name="Yang H."/>
            <person name="Du X."/>
            <person name="Chen L."/>
            <person name="Yang M."/>
            <person name="Gaffney P.M."/>
            <person name="Wang S."/>
            <person name="Luo L."/>
            <person name="She Z."/>
            <person name="Ming Y."/>
            <person name="Huang W."/>
            <person name="Zhang S."/>
            <person name="Huang B."/>
            <person name="Zhang Y."/>
            <person name="Qu T."/>
            <person name="Ni P."/>
            <person name="Miao G."/>
            <person name="Wang J."/>
            <person name="Wang Q."/>
            <person name="Steinberg C.E."/>
            <person name="Wang H."/>
            <person name="Li N."/>
            <person name="Qian L."/>
            <person name="Zhang G."/>
            <person name="Li Y."/>
            <person name="Yang H."/>
            <person name="Liu X."/>
            <person name="Wang J."/>
            <person name="Yin Y."/>
            <person name="Wang J."/>
        </authorList>
    </citation>
    <scope>NUCLEOTIDE SEQUENCE [LARGE SCALE GENOMIC DNA]</scope>
    <source>
        <strain evidence="5">05x7-T-G4-1.051#20</strain>
    </source>
</reference>
<evidence type="ECO:0000313" key="5">
    <source>
        <dbReference type="EMBL" id="EKC22575.1"/>
    </source>
</evidence>
<evidence type="ECO:0000256" key="1">
    <source>
        <dbReference type="ARBA" id="ARBA00005562"/>
    </source>
</evidence>
<protein>
    <submittedName>
        <fullName evidence="5">ETS-related transcription factor Elf-5</fullName>
    </submittedName>
</protein>
<feature type="region of interest" description="Disordered" evidence="4">
    <location>
        <begin position="104"/>
        <end position="132"/>
    </location>
</feature>